<evidence type="ECO:0000256" key="1">
    <source>
        <dbReference type="SAM" id="MobiDB-lite"/>
    </source>
</evidence>
<dbReference type="OrthoDB" id="2683860at2759"/>
<feature type="region of interest" description="Disordered" evidence="1">
    <location>
        <begin position="258"/>
        <end position="291"/>
    </location>
</feature>
<comment type="caution">
    <text evidence="2">The sequence shown here is derived from an EMBL/GenBank/DDBJ whole genome shotgun (WGS) entry which is preliminary data.</text>
</comment>
<dbReference type="EMBL" id="JABBWD010000007">
    <property type="protein sequence ID" value="KAG1780973.1"/>
    <property type="molecule type" value="Genomic_DNA"/>
</dbReference>
<feature type="compositionally biased region" description="Polar residues" evidence="1">
    <location>
        <begin position="258"/>
        <end position="272"/>
    </location>
</feature>
<evidence type="ECO:0000313" key="2">
    <source>
        <dbReference type="EMBL" id="KAG1780973.1"/>
    </source>
</evidence>
<name>A0A9P7A2N5_9AGAM</name>
<reference evidence="2" key="1">
    <citation type="journal article" date="2020" name="New Phytol.">
        <title>Comparative genomics reveals dynamic genome evolution in host specialist ectomycorrhizal fungi.</title>
        <authorList>
            <person name="Lofgren L.A."/>
            <person name="Nguyen N.H."/>
            <person name="Vilgalys R."/>
            <person name="Ruytinx J."/>
            <person name="Liao H.L."/>
            <person name="Branco S."/>
            <person name="Kuo A."/>
            <person name="LaButti K."/>
            <person name="Lipzen A."/>
            <person name="Andreopoulos W."/>
            <person name="Pangilinan J."/>
            <person name="Riley R."/>
            <person name="Hundley H."/>
            <person name="Na H."/>
            <person name="Barry K."/>
            <person name="Grigoriev I.V."/>
            <person name="Stajich J.E."/>
            <person name="Kennedy P.G."/>
        </authorList>
    </citation>
    <scope>NUCLEOTIDE SEQUENCE</scope>
    <source>
        <strain evidence="2">DOB743</strain>
    </source>
</reference>
<protein>
    <submittedName>
        <fullName evidence="2">Uncharacterized protein</fullName>
    </submittedName>
</protein>
<dbReference type="AlphaFoldDB" id="A0A9P7A2N5"/>
<proteinExistence type="predicted"/>
<organism evidence="2 3">
    <name type="scientific">Suillus placidus</name>
    <dbReference type="NCBI Taxonomy" id="48579"/>
    <lineage>
        <taxon>Eukaryota</taxon>
        <taxon>Fungi</taxon>
        <taxon>Dikarya</taxon>
        <taxon>Basidiomycota</taxon>
        <taxon>Agaricomycotina</taxon>
        <taxon>Agaricomycetes</taxon>
        <taxon>Agaricomycetidae</taxon>
        <taxon>Boletales</taxon>
        <taxon>Suillineae</taxon>
        <taxon>Suillaceae</taxon>
        <taxon>Suillus</taxon>
    </lineage>
</organism>
<feature type="region of interest" description="Disordered" evidence="1">
    <location>
        <begin position="210"/>
        <end position="231"/>
    </location>
</feature>
<keyword evidence="3" id="KW-1185">Reference proteome</keyword>
<feature type="compositionally biased region" description="Polar residues" evidence="1">
    <location>
        <begin position="221"/>
        <end position="231"/>
    </location>
</feature>
<sequence length="291" mass="32175">MNPPKSSTTVRITADLGLASQYTNSPGTVIELKGRTAEEKGDHYLQLSLAALKELASLLETPRLSDSEKKAYHEAYIINRAQYDDLVRLRDQLLGQKKSLRQSLVNLFVRSDAKHFYKITYRNFKAIKRTSEDLVRRLLPNTQDILGPRGSVEGDVSVCEESPCEVVDGNISVRDLPPNETLQGISVDVHTEPEANEVLATLNRIAIAGEKDEDDDDRTIRASTSHRPSSPCSTCTVIYNYNVYNHSVVSVDSELTGTTINSGVDGGSSRSLSMAPRDSDDDDRGRLRLAH</sequence>
<accession>A0A9P7A2N5</accession>
<evidence type="ECO:0000313" key="3">
    <source>
        <dbReference type="Proteomes" id="UP000714275"/>
    </source>
</evidence>
<gene>
    <name evidence="2" type="ORF">EV702DRAFT_1266333</name>
</gene>
<dbReference type="Proteomes" id="UP000714275">
    <property type="component" value="Unassembled WGS sequence"/>
</dbReference>